<feature type="region of interest" description="Disordered" evidence="1">
    <location>
        <begin position="24"/>
        <end position="44"/>
    </location>
</feature>
<gene>
    <name evidence="2" type="ORF">PG994_012953</name>
</gene>
<keyword evidence="3" id="KW-1185">Reference proteome</keyword>
<dbReference type="Proteomes" id="UP001480595">
    <property type="component" value="Unassembled WGS sequence"/>
</dbReference>
<evidence type="ECO:0000256" key="1">
    <source>
        <dbReference type="SAM" id="MobiDB-lite"/>
    </source>
</evidence>
<dbReference type="GeneID" id="92097425"/>
<evidence type="ECO:0000313" key="2">
    <source>
        <dbReference type="EMBL" id="KAK8042470.1"/>
    </source>
</evidence>
<dbReference type="EMBL" id="JAQQWL010000013">
    <property type="protein sequence ID" value="KAK8042470.1"/>
    <property type="molecule type" value="Genomic_DNA"/>
</dbReference>
<comment type="caution">
    <text evidence="2">The sequence shown here is derived from an EMBL/GenBank/DDBJ whole genome shotgun (WGS) entry which is preliminary data.</text>
</comment>
<sequence length="132" mass="14781">MSIDVECFVIHPFQELVKIAKEAAANAEAGQSDDPERSKRMLKSARGLVKEGERALQKIQPLWDAQVDKHGNAFKRGIADNDVDVGNRRVLEDLLYDLDDFTELDTFDAEKYSEVQAASKAFALSALEAIRR</sequence>
<organism evidence="2 3">
    <name type="scientific">Apiospora phragmitis</name>
    <dbReference type="NCBI Taxonomy" id="2905665"/>
    <lineage>
        <taxon>Eukaryota</taxon>
        <taxon>Fungi</taxon>
        <taxon>Dikarya</taxon>
        <taxon>Ascomycota</taxon>
        <taxon>Pezizomycotina</taxon>
        <taxon>Sordariomycetes</taxon>
        <taxon>Xylariomycetidae</taxon>
        <taxon>Amphisphaeriales</taxon>
        <taxon>Apiosporaceae</taxon>
        <taxon>Apiospora</taxon>
    </lineage>
</organism>
<dbReference type="RefSeq" id="XP_066709323.1">
    <property type="nucleotide sequence ID" value="XM_066864362.1"/>
</dbReference>
<reference evidence="2 3" key="1">
    <citation type="submission" date="2023-01" db="EMBL/GenBank/DDBJ databases">
        <title>Analysis of 21 Apiospora genomes using comparative genomics revels a genus with tremendous synthesis potential of carbohydrate active enzymes and secondary metabolites.</title>
        <authorList>
            <person name="Sorensen T."/>
        </authorList>
    </citation>
    <scope>NUCLEOTIDE SEQUENCE [LARGE SCALE GENOMIC DNA]</scope>
    <source>
        <strain evidence="2 3">CBS 135458</strain>
    </source>
</reference>
<protein>
    <submittedName>
        <fullName evidence="2">Uncharacterized protein</fullName>
    </submittedName>
</protein>
<accession>A0ABR1T8Z5</accession>
<proteinExistence type="predicted"/>
<evidence type="ECO:0000313" key="3">
    <source>
        <dbReference type="Proteomes" id="UP001480595"/>
    </source>
</evidence>
<name>A0ABR1T8Z5_9PEZI</name>